<dbReference type="OrthoDB" id="10579344at2759"/>
<feature type="compositionally biased region" description="Basic and acidic residues" evidence="1">
    <location>
        <begin position="66"/>
        <end position="81"/>
    </location>
</feature>
<organism evidence="2 3">
    <name type="scientific">Hypsibius exemplaris</name>
    <name type="common">Freshwater tardigrade</name>
    <dbReference type="NCBI Taxonomy" id="2072580"/>
    <lineage>
        <taxon>Eukaryota</taxon>
        <taxon>Metazoa</taxon>
        <taxon>Ecdysozoa</taxon>
        <taxon>Tardigrada</taxon>
        <taxon>Eutardigrada</taxon>
        <taxon>Parachela</taxon>
        <taxon>Hypsibioidea</taxon>
        <taxon>Hypsibiidae</taxon>
        <taxon>Hypsibius</taxon>
    </lineage>
</organism>
<gene>
    <name evidence="2" type="ORF">BV898_01076</name>
</gene>
<dbReference type="EMBL" id="MTYJ01000003">
    <property type="protein sequence ID" value="OQV25397.1"/>
    <property type="molecule type" value="Genomic_DNA"/>
</dbReference>
<reference evidence="3" key="1">
    <citation type="submission" date="2017-01" db="EMBL/GenBank/DDBJ databases">
        <title>Comparative genomics of anhydrobiosis in the tardigrade Hypsibius dujardini.</title>
        <authorList>
            <person name="Yoshida Y."/>
            <person name="Koutsovoulos G."/>
            <person name="Laetsch D."/>
            <person name="Stevens L."/>
            <person name="Kumar S."/>
            <person name="Horikawa D."/>
            <person name="Ishino K."/>
            <person name="Komine S."/>
            <person name="Tomita M."/>
            <person name="Blaxter M."/>
            <person name="Arakawa K."/>
        </authorList>
    </citation>
    <scope>NUCLEOTIDE SEQUENCE [LARGE SCALE GENOMIC DNA]</scope>
    <source>
        <strain evidence="3">Z151</strain>
    </source>
</reference>
<dbReference type="Proteomes" id="UP000192578">
    <property type="component" value="Unassembled WGS sequence"/>
</dbReference>
<comment type="caution">
    <text evidence="2">The sequence shown here is derived from an EMBL/GenBank/DDBJ whole genome shotgun (WGS) entry which is preliminary data.</text>
</comment>
<evidence type="ECO:0000313" key="2">
    <source>
        <dbReference type="EMBL" id="OQV25397.1"/>
    </source>
</evidence>
<keyword evidence="3" id="KW-1185">Reference proteome</keyword>
<evidence type="ECO:0000313" key="3">
    <source>
        <dbReference type="Proteomes" id="UP000192578"/>
    </source>
</evidence>
<proteinExistence type="predicted"/>
<feature type="compositionally biased region" description="Acidic residues" evidence="1">
    <location>
        <begin position="1"/>
        <end position="12"/>
    </location>
</feature>
<feature type="region of interest" description="Disordered" evidence="1">
    <location>
        <begin position="55"/>
        <end position="86"/>
    </location>
</feature>
<feature type="region of interest" description="Disordered" evidence="1">
    <location>
        <begin position="1"/>
        <end position="21"/>
    </location>
</feature>
<accession>A0A1W0XD43</accession>
<name>A0A1W0XD43_HYPEX</name>
<sequence>MADGEQPIDTEALDSMAGGIPELQRRVSQPYDYSEKQLGEKTHIPTVEVVRTHAEGGKNSGCASDCKCDDSKEGNKQKEGGKPCGKANCKCVDCKCGDSCGCE</sequence>
<protein>
    <submittedName>
        <fullName evidence="2">Uncharacterized protein</fullName>
    </submittedName>
</protein>
<evidence type="ECO:0000256" key="1">
    <source>
        <dbReference type="SAM" id="MobiDB-lite"/>
    </source>
</evidence>
<dbReference type="AlphaFoldDB" id="A0A1W0XD43"/>